<dbReference type="InterPro" id="IPR005330">
    <property type="entry name" value="MHYT_dom"/>
</dbReference>
<keyword evidence="1" id="KW-0472">Membrane</keyword>
<gene>
    <name evidence="5" type="ORF">HUE57_01650</name>
</gene>
<dbReference type="CDD" id="cd00130">
    <property type="entry name" value="PAS"/>
    <property type="match status" value="1"/>
</dbReference>
<dbReference type="PANTHER" id="PTHR35152:SF1">
    <property type="entry name" value="DOMAIN SIGNALLING PROTEIN, PUTATIVE (AFU_ORTHOLOGUE AFUA_5G11310)-RELATED"/>
    <property type="match status" value="1"/>
</dbReference>
<dbReference type="InterPro" id="IPR013767">
    <property type="entry name" value="PAS_fold"/>
</dbReference>
<feature type="transmembrane region" description="Helical" evidence="1">
    <location>
        <begin position="89"/>
        <end position="108"/>
    </location>
</feature>
<protein>
    <submittedName>
        <fullName evidence="5">PAS domain S-box protein</fullName>
    </submittedName>
</protein>
<keyword evidence="1" id="KW-0812">Transmembrane</keyword>
<feature type="coiled-coil region" evidence="2">
    <location>
        <begin position="255"/>
        <end position="289"/>
    </location>
</feature>
<dbReference type="GO" id="GO:0006355">
    <property type="term" value="P:regulation of DNA-templated transcription"/>
    <property type="evidence" value="ECO:0007669"/>
    <property type="project" value="InterPro"/>
</dbReference>
<feature type="transmembrane region" description="Helical" evidence="1">
    <location>
        <begin position="52"/>
        <end position="77"/>
    </location>
</feature>
<feature type="domain" description="PAS" evidence="3">
    <location>
        <begin position="293"/>
        <end position="340"/>
    </location>
</feature>
<dbReference type="Gene3D" id="3.30.450.20">
    <property type="entry name" value="PAS domain"/>
    <property type="match status" value="1"/>
</dbReference>
<dbReference type="InterPro" id="IPR035965">
    <property type="entry name" value="PAS-like_dom_sf"/>
</dbReference>
<feature type="transmembrane region" description="Helical" evidence="1">
    <location>
        <begin position="188"/>
        <end position="211"/>
    </location>
</feature>
<sequence>MNVEPAADPLHAMNYYYDYWLVTLSVVLAILAGFTALSLAAKVPHVQGRKGWYWLMGGAVAMGVGIWSMHFVGMLAFHLSIPLAYDIPITFASIVMAIVASLFALALIRNGIHRLRTLIASGLLMGSGIAAMHYTGMAALKMSPPIQYEPMMVALSFLIAFAASLYALKLAFHNSDDGPVMMFSAKKLLSSVVMGVAISGMHYVAMGAAYFDPNAICLADPTGLDSATLAVVTASVTLLLMLGTLLLLSYDIQIARQNAILVKELQENNEVLQQRAAQLAEEMTENIRDSAERDRMLAGIIEQTSEAIITTNLDRSVVNWNPAAERMFGYSSEEMRGRKR</sequence>
<evidence type="ECO:0000256" key="1">
    <source>
        <dbReference type="PROSITE-ProRule" id="PRU00244"/>
    </source>
</evidence>
<name>A0A6N0HRX4_9GAMM</name>
<evidence type="ECO:0000313" key="5">
    <source>
        <dbReference type="EMBL" id="QKQ25133.1"/>
    </source>
</evidence>
<dbReference type="PROSITE" id="PS50112">
    <property type="entry name" value="PAS"/>
    <property type="match status" value="1"/>
</dbReference>
<dbReference type="PANTHER" id="PTHR35152">
    <property type="entry name" value="DOMAIN SIGNALLING PROTEIN, PUTATIVE (AFU_ORTHOLOGUE AFUA_5G11310)-RELATED"/>
    <property type="match status" value="1"/>
</dbReference>
<evidence type="ECO:0000259" key="4">
    <source>
        <dbReference type="PROSITE" id="PS50924"/>
    </source>
</evidence>
<keyword evidence="2" id="KW-0175">Coiled coil</keyword>
<dbReference type="Pfam" id="PF00989">
    <property type="entry name" value="PAS"/>
    <property type="match status" value="1"/>
</dbReference>
<dbReference type="RefSeq" id="WP_174672588.1">
    <property type="nucleotide sequence ID" value="NZ_CP054491.1"/>
</dbReference>
<evidence type="ECO:0000256" key="2">
    <source>
        <dbReference type="SAM" id="Coils"/>
    </source>
</evidence>
<dbReference type="Proteomes" id="UP000509658">
    <property type="component" value="Chromosome"/>
</dbReference>
<evidence type="ECO:0000259" key="3">
    <source>
        <dbReference type="PROSITE" id="PS50112"/>
    </source>
</evidence>
<proteinExistence type="predicted"/>
<evidence type="ECO:0000313" key="6">
    <source>
        <dbReference type="Proteomes" id="UP000509658"/>
    </source>
</evidence>
<dbReference type="AlphaFoldDB" id="A0A6N0HRX4"/>
<feature type="transmembrane region" description="Helical" evidence="1">
    <location>
        <begin position="20"/>
        <end position="40"/>
    </location>
</feature>
<feature type="transmembrane region" description="Helical" evidence="1">
    <location>
        <begin position="115"/>
        <end position="134"/>
    </location>
</feature>
<dbReference type="NCBIfam" id="TIGR00229">
    <property type="entry name" value="sensory_box"/>
    <property type="match status" value="1"/>
</dbReference>
<organism evidence="5 6">
    <name type="scientific">Candidatus Reidiella endopervernicosa</name>
    <dbReference type="NCBI Taxonomy" id="2738883"/>
    <lineage>
        <taxon>Bacteria</taxon>
        <taxon>Pseudomonadati</taxon>
        <taxon>Pseudomonadota</taxon>
        <taxon>Gammaproteobacteria</taxon>
        <taxon>Candidatus Reidiella</taxon>
    </lineage>
</organism>
<dbReference type="GO" id="GO:0016020">
    <property type="term" value="C:membrane"/>
    <property type="evidence" value="ECO:0007669"/>
    <property type="project" value="UniProtKB-UniRule"/>
</dbReference>
<dbReference type="SUPFAM" id="SSF55785">
    <property type="entry name" value="PYP-like sensor domain (PAS domain)"/>
    <property type="match status" value="1"/>
</dbReference>
<dbReference type="PROSITE" id="PS50924">
    <property type="entry name" value="MHYT"/>
    <property type="match status" value="1"/>
</dbReference>
<keyword evidence="6" id="KW-1185">Reference proteome</keyword>
<feature type="domain" description="MHYT" evidence="4">
    <location>
        <begin position="17"/>
        <end position="212"/>
    </location>
</feature>
<feature type="transmembrane region" description="Helical" evidence="1">
    <location>
        <begin position="226"/>
        <end position="248"/>
    </location>
</feature>
<dbReference type="EMBL" id="CP054491">
    <property type="protein sequence ID" value="QKQ25133.1"/>
    <property type="molecule type" value="Genomic_DNA"/>
</dbReference>
<reference evidence="5 6" key="1">
    <citation type="submission" date="2020-05" db="EMBL/GenBank/DDBJ databases">
        <title>Horizontal transmission and recombination maintain forever young bacterial symbiont genomes.</title>
        <authorList>
            <person name="Russell S.L."/>
            <person name="Pepper-Tunick E."/>
            <person name="Svedberg J."/>
            <person name="Byrne A."/>
            <person name="Ruelas Castillo J."/>
            <person name="Vollmers C."/>
            <person name="Beinart R.A."/>
            <person name="Corbett-Detig R."/>
        </authorList>
    </citation>
    <scope>NUCLEOTIDE SEQUENCE [LARGE SCALE GENOMIC DNA]</scope>
    <source>
        <strain evidence="5">Santa_Monica_outfall</strain>
    </source>
</reference>
<dbReference type="KEGG" id="rev:HUE57_01650"/>
<dbReference type="InterPro" id="IPR000014">
    <property type="entry name" value="PAS"/>
</dbReference>
<accession>A0A6N0HRX4</accession>
<feature type="transmembrane region" description="Helical" evidence="1">
    <location>
        <begin position="146"/>
        <end position="168"/>
    </location>
</feature>
<keyword evidence="1" id="KW-1133">Transmembrane helix</keyword>
<dbReference type="Pfam" id="PF03707">
    <property type="entry name" value="MHYT"/>
    <property type="match status" value="3"/>
</dbReference>